<accession>A0A088FMK1</accession>
<protein>
    <submittedName>
        <fullName evidence="2">CPm</fullName>
    </submittedName>
</protein>
<sequence length="669" mass="76030">MDENEIYEDQEDLSARGGGGFYYQTVTLGSGDVFPVDLALTRSAEFDSTIFSLYIRFVIKEGNVRLKIDFGNNWDVSMQQVRLSGWFAAFGKIEKPRTARSGWSYPIKLFKEAGEVIVSISGWRCYKIYNGYPVDRVDLVLAVPVREVTADLKRPLVGDYVNFHDVFTLIKSKNIDITLPNPSLIFNDSTSKVNLDVSPGARKQIAQVKAEKDLNIKNPEDLKPDVPNDSLSEVEYHNHSDVSSVFRLYYTWRVERDFERSVESRIFFPNIFPTDFTILQQMWYGTTAGNVETFVEIGKNDRKFNVGVAAWKDNSFGHFKLDGPTLAKISTIPGRFVDHKIEKDSKGHLIVSIDNTVLVRTNKPIVKPSIQIGWEFHLPWDAIRKYGVGNLARFTDIIKPNYIKFDSSEVPLVQTNTIESDRSKSGHKLSLVNLKSFRRISSTADFFFEPPPPSESDDKSWEDKVQTEVDIKKEETIPSNEGTSSSDLPSEKSQFVAANHYLLSIAEDRNIFKAAVDRYTGLGFSKDQAVLIIYQLGVTFGTSRNCCSDNSSFLVWKTDTGTQVIIRKGAHSRFLNSLVKYPCNVERLILRRRSAEILALLRNKKLAYPDRLAKKKGVSQGFTYMACDFLDYTAVTLTQEEQLTMNSVVQYVRLHNKHRRSIVSTSQLF</sequence>
<gene>
    <name evidence="2" type="primary">CPm</name>
</gene>
<name>A0A088FMK1_9CLOS</name>
<reference evidence="2" key="1">
    <citation type="journal article" date="2014" name="Virology">
        <title>Infectious cDNA clones of the crinivirus Tomato chlorosis virus are competent for systemic plant infection and whitefly-transmission.</title>
        <authorList>
            <person name="Orilio A.F."/>
            <person name="Fortes I.M."/>
            <person name="Navas-Castillo J."/>
        </authorList>
    </citation>
    <scope>NUCLEOTIDE SEQUENCE</scope>
    <source>
        <strain evidence="2">AT80/99-IC</strain>
    </source>
</reference>
<organism evidence="2">
    <name type="scientific">Tomato chlorosis virus</name>
    <dbReference type="NCBI Taxonomy" id="67754"/>
    <lineage>
        <taxon>Viruses</taxon>
        <taxon>Riboviria</taxon>
        <taxon>Orthornavirae</taxon>
        <taxon>Kitrinoviricota</taxon>
        <taxon>Alsuviricetes</taxon>
        <taxon>Martellivirales</taxon>
        <taxon>Closteroviridae</taxon>
        <taxon>Crinivirus</taxon>
        <taxon>Crinivirus tomatichlorosis</taxon>
    </lineage>
</organism>
<evidence type="ECO:0000256" key="1">
    <source>
        <dbReference type="SAM" id="MobiDB-lite"/>
    </source>
</evidence>
<proteinExistence type="predicted"/>
<feature type="compositionally biased region" description="Basic and acidic residues" evidence="1">
    <location>
        <begin position="456"/>
        <end position="476"/>
    </location>
</feature>
<feature type="compositionally biased region" description="Polar residues" evidence="1">
    <location>
        <begin position="477"/>
        <end position="489"/>
    </location>
</feature>
<evidence type="ECO:0000313" key="2">
    <source>
        <dbReference type="EMBL" id="AIM47760.1"/>
    </source>
</evidence>
<dbReference type="EMBL" id="KJ740257">
    <property type="protein sequence ID" value="AIM47760.1"/>
    <property type="molecule type" value="Genomic_RNA"/>
</dbReference>
<feature type="region of interest" description="Disordered" evidence="1">
    <location>
        <begin position="448"/>
        <end position="489"/>
    </location>
</feature>